<evidence type="ECO:0000313" key="1">
    <source>
        <dbReference type="EMBL" id="GIX77801.1"/>
    </source>
</evidence>
<name>A0AAV4N2C7_9ARAC</name>
<protein>
    <submittedName>
        <fullName evidence="1">Uncharacterized protein</fullName>
    </submittedName>
</protein>
<comment type="caution">
    <text evidence="1">The sequence shown here is derived from an EMBL/GenBank/DDBJ whole genome shotgun (WGS) entry which is preliminary data.</text>
</comment>
<accession>A0AAV4N2C7</accession>
<gene>
    <name evidence="1" type="ORF">CDAR_85031</name>
</gene>
<reference evidence="1 2" key="1">
    <citation type="submission" date="2021-06" db="EMBL/GenBank/DDBJ databases">
        <title>Caerostris darwini draft genome.</title>
        <authorList>
            <person name="Kono N."/>
            <person name="Arakawa K."/>
        </authorList>
    </citation>
    <scope>NUCLEOTIDE SEQUENCE [LARGE SCALE GENOMIC DNA]</scope>
</reference>
<keyword evidence="2" id="KW-1185">Reference proteome</keyword>
<dbReference type="Proteomes" id="UP001054837">
    <property type="component" value="Unassembled WGS sequence"/>
</dbReference>
<dbReference type="EMBL" id="BPLQ01001054">
    <property type="protein sequence ID" value="GIX77801.1"/>
    <property type="molecule type" value="Genomic_DNA"/>
</dbReference>
<dbReference type="AlphaFoldDB" id="A0AAV4N2C7"/>
<organism evidence="1 2">
    <name type="scientific">Caerostris darwini</name>
    <dbReference type="NCBI Taxonomy" id="1538125"/>
    <lineage>
        <taxon>Eukaryota</taxon>
        <taxon>Metazoa</taxon>
        <taxon>Ecdysozoa</taxon>
        <taxon>Arthropoda</taxon>
        <taxon>Chelicerata</taxon>
        <taxon>Arachnida</taxon>
        <taxon>Araneae</taxon>
        <taxon>Araneomorphae</taxon>
        <taxon>Entelegynae</taxon>
        <taxon>Araneoidea</taxon>
        <taxon>Araneidae</taxon>
        <taxon>Caerostris</taxon>
    </lineage>
</organism>
<proteinExistence type="predicted"/>
<sequence length="148" mass="17022">MLIFSSHHTDSLGQKKIAGYRQTATKNCTNKTSPSIGRGAHLIHYLKDQLFPNPSHSVVLPRYKITTPTATIGQKPEERFLSLNGIYVARNWWRWFAIETRAYRCRVTNDLTCWRDVEKMNYQALLIMKEGSQNNRLGCCAHPLENPS</sequence>
<evidence type="ECO:0000313" key="2">
    <source>
        <dbReference type="Proteomes" id="UP001054837"/>
    </source>
</evidence>